<feature type="compositionally biased region" description="Basic and acidic residues" evidence="1">
    <location>
        <begin position="19"/>
        <end position="30"/>
    </location>
</feature>
<organism evidence="2 3">
    <name type="scientific">Amycolatopsis melonis</name>
    <dbReference type="NCBI Taxonomy" id="3156488"/>
    <lineage>
        <taxon>Bacteria</taxon>
        <taxon>Bacillati</taxon>
        <taxon>Actinomycetota</taxon>
        <taxon>Actinomycetes</taxon>
        <taxon>Pseudonocardiales</taxon>
        <taxon>Pseudonocardiaceae</taxon>
        <taxon>Amycolatopsis</taxon>
    </lineage>
</organism>
<evidence type="ECO:0000313" key="2">
    <source>
        <dbReference type="EMBL" id="MEQ0558174.1"/>
    </source>
</evidence>
<protein>
    <submittedName>
        <fullName evidence="2">Uncharacterized protein</fullName>
    </submittedName>
</protein>
<proteinExistence type="predicted"/>
<reference evidence="2 3" key="1">
    <citation type="submission" date="2024-05" db="EMBL/GenBank/DDBJ databases">
        <authorList>
            <person name="Zhao H."/>
            <person name="Xu Y."/>
            <person name="Lin S."/>
            <person name="Spain J.C."/>
            <person name="Zhou N.-Y."/>
        </authorList>
    </citation>
    <scope>NUCLEOTIDE SEQUENCE [LARGE SCALE GENOMIC DNA]</scope>
    <source>
        <strain evidence="2 3">NEAU-NG30</strain>
    </source>
</reference>
<dbReference type="RefSeq" id="WP_348947498.1">
    <property type="nucleotide sequence ID" value="NZ_JBDZYD010000001.1"/>
</dbReference>
<dbReference type="EMBL" id="JBDZYD010000001">
    <property type="protein sequence ID" value="MEQ0558174.1"/>
    <property type="molecule type" value="Genomic_DNA"/>
</dbReference>
<evidence type="ECO:0000256" key="1">
    <source>
        <dbReference type="SAM" id="MobiDB-lite"/>
    </source>
</evidence>
<feature type="region of interest" description="Disordered" evidence="1">
    <location>
        <begin position="1"/>
        <end position="56"/>
    </location>
</feature>
<gene>
    <name evidence="2" type="ORF">ABJI51_03750</name>
</gene>
<feature type="compositionally biased region" description="Basic and acidic residues" evidence="1">
    <location>
        <begin position="47"/>
        <end position="56"/>
    </location>
</feature>
<name>A0ABV0L893_9PSEU</name>
<keyword evidence="3" id="KW-1185">Reference proteome</keyword>
<dbReference type="Proteomes" id="UP001440984">
    <property type="component" value="Unassembled WGS sequence"/>
</dbReference>
<accession>A0ABV0L893</accession>
<evidence type="ECO:0000313" key="3">
    <source>
        <dbReference type="Proteomes" id="UP001440984"/>
    </source>
</evidence>
<sequence length="56" mass="6217">MSEPHHETGEEDSSGNPVPREEYPPRRNEPEGPLEDEDAKARPGHPGSHENFRGGD</sequence>
<comment type="caution">
    <text evidence="2">The sequence shown here is derived from an EMBL/GenBank/DDBJ whole genome shotgun (WGS) entry which is preliminary data.</text>
</comment>